<dbReference type="Gene3D" id="3.30.1520.10">
    <property type="entry name" value="Phox-like domain"/>
    <property type="match status" value="2"/>
</dbReference>
<organism evidence="3 4">
    <name type="scientific">Piromyces finnis</name>
    <dbReference type="NCBI Taxonomy" id="1754191"/>
    <lineage>
        <taxon>Eukaryota</taxon>
        <taxon>Fungi</taxon>
        <taxon>Fungi incertae sedis</taxon>
        <taxon>Chytridiomycota</taxon>
        <taxon>Chytridiomycota incertae sedis</taxon>
        <taxon>Neocallimastigomycetes</taxon>
        <taxon>Neocallimastigales</taxon>
        <taxon>Neocallimastigaceae</taxon>
        <taxon>Piromyces</taxon>
    </lineage>
</organism>
<dbReference type="InterPro" id="IPR036871">
    <property type="entry name" value="PX_dom_sf"/>
</dbReference>
<keyword evidence="4" id="KW-1185">Reference proteome</keyword>
<comment type="caution">
    <text evidence="3">The sequence shown here is derived from an EMBL/GenBank/DDBJ whole genome shotgun (WGS) entry which is preliminary data.</text>
</comment>
<evidence type="ECO:0000313" key="3">
    <source>
        <dbReference type="EMBL" id="ORX54753.1"/>
    </source>
</evidence>
<evidence type="ECO:0000259" key="2">
    <source>
        <dbReference type="PROSITE" id="PS50195"/>
    </source>
</evidence>
<reference evidence="3 4" key="2">
    <citation type="submission" date="2016-08" db="EMBL/GenBank/DDBJ databases">
        <title>Pervasive Adenine N6-methylation of Active Genes in Fungi.</title>
        <authorList>
            <consortium name="DOE Joint Genome Institute"/>
            <person name="Mondo S.J."/>
            <person name="Dannebaum R.O."/>
            <person name="Kuo R.C."/>
            <person name="Labutti K."/>
            <person name="Haridas S."/>
            <person name="Kuo A."/>
            <person name="Salamov A."/>
            <person name="Ahrendt S.R."/>
            <person name="Lipzen A."/>
            <person name="Sullivan W."/>
            <person name="Andreopoulos W.B."/>
            <person name="Clum A."/>
            <person name="Lindquist E."/>
            <person name="Daum C."/>
            <person name="Ramamoorthy G.K."/>
            <person name="Gryganskyi A."/>
            <person name="Culley D."/>
            <person name="Magnuson J.K."/>
            <person name="James T.Y."/>
            <person name="O'Malley M.A."/>
            <person name="Stajich J.E."/>
            <person name="Spatafora J.W."/>
            <person name="Visel A."/>
            <person name="Grigoriev I.V."/>
        </authorList>
    </citation>
    <scope>NUCLEOTIDE SEQUENCE [LARGE SCALE GENOMIC DNA]</scope>
    <source>
        <strain evidence="4">finn</strain>
    </source>
</reference>
<feature type="compositionally biased region" description="Low complexity" evidence="1">
    <location>
        <begin position="799"/>
        <end position="814"/>
    </location>
</feature>
<dbReference type="Proteomes" id="UP000193719">
    <property type="component" value="Unassembled WGS sequence"/>
</dbReference>
<name>A0A1Y1VF73_9FUNG</name>
<dbReference type="GO" id="GO:0035091">
    <property type="term" value="F:phosphatidylinositol binding"/>
    <property type="evidence" value="ECO:0007669"/>
    <property type="project" value="InterPro"/>
</dbReference>
<dbReference type="Pfam" id="PF00787">
    <property type="entry name" value="PX"/>
    <property type="match status" value="1"/>
</dbReference>
<proteinExistence type="predicted"/>
<dbReference type="EMBL" id="MCFH01000010">
    <property type="protein sequence ID" value="ORX54753.1"/>
    <property type="molecule type" value="Genomic_DNA"/>
</dbReference>
<dbReference type="PROSITE" id="PS50195">
    <property type="entry name" value="PX"/>
    <property type="match status" value="1"/>
</dbReference>
<dbReference type="STRING" id="1754191.A0A1Y1VF73"/>
<accession>A0A1Y1VF73</accession>
<dbReference type="InterPro" id="IPR001683">
    <property type="entry name" value="PX_dom"/>
</dbReference>
<sequence>MNTLFDTQKLIESYTKILFKKWEKTKKLRTSFYVNSNDEFIRKEGNDNFIRQAFNSQYNTNKTSNEQKLFYIDVIYQFYFAKLNYQYTYQQIHLKASSQPTPNQNISNTLETTPKQKLNNFTDKYPSLDTISFNQKKEIALPHQLLQDKLTLIKQYLQDIQELDDLCLQLLEKSKLIRSWLYTLKDFQLKLLFYIWKRTNNNNNKSDNKNNSLTSSEINLINEIHLLLTNISNELPCLIDDSQQEKIILKINEYTQYLQNNNKILSFNPHLYYILKNSTIYRDRVNIINNNEKENNIDTLSLTSSKEYYLKYYQQHYHYNNSSIKRKGEESTSTIITNISRNSSVRNYTQEEDSWADITPKSGFSMIKSPQLSEVYKPTIRHSSSLESFPSSQEEEISIENDNIESFYANSDLVFSTESINSNSKQEKGSLPINKLKLLDSCNGSINTYSHTNNTIHNILPISSSLSSIITTVTPNKSLLIPLDNNYNPLPEYHTKNHLTLSPTQKGLATNTNTLTSLSNINSELYHDNSYSEQVNQSKLDLQKFIKDSPMASSRYDNNNNINKYNSLSRLSKANLDINIPTSPSLSTFKIKSPTTPKTPKTPQNNYDPPDISNSSIDQEPGSPYSSFSPPFKPSKPHLLYKNSSFIQSDPTLATSSSSTTTPSTISHTNKLIDLFQVTKPKKVGLNILSQHIEYVVIAQKFGEKDVVGYKRYSDFVKLRDHLYALCQKRSKTKKKSISSTNYKRTSFNSFLKKEKNFDDDRFIAYNEVNLSNEGNFSKGIRKSNTSLEINKLIKTFGGSSHNHNNHQGNNNRSFSRERSGSIKDTFDLEFSLTRQQQQQQNNEEDEMAIINKVLPPFPQKKIVGKFNMKFIEKRRESLQTFLNDILKEPSLDFLIITIKQWITNEIIL</sequence>
<feature type="region of interest" description="Disordered" evidence="1">
    <location>
        <begin position="585"/>
        <end position="629"/>
    </location>
</feature>
<feature type="compositionally biased region" description="Polar residues" evidence="1">
    <location>
        <begin position="604"/>
        <end position="618"/>
    </location>
</feature>
<dbReference type="GO" id="GO:0005768">
    <property type="term" value="C:endosome"/>
    <property type="evidence" value="ECO:0007669"/>
    <property type="project" value="TreeGrafter"/>
</dbReference>
<gene>
    <name evidence="3" type="ORF">BCR36DRAFT_410561</name>
</gene>
<reference evidence="3 4" key="1">
    <citation type="submission" date="2016-08" db="EMBL/GenBank/DDBJ databases">
        <title>Genomes of anaerobic fungi encode conserved fungal cellulosomes for biomass hydrolysis.</title>
        <authorList>
            <consortium name="DOE Joint Genome Institute"/>
            <person name="Haitjema C.H."/>
            <person name="Gilmore S.P."/>
            <person name="Henske J.K."/>
            <person name="Solomon K.V."/>
            <person name="De Groot R."/>
            <person name="Kuo A."/>
            <person name="Mondo S.J."/>
            <person name="Salamov A.A."/>
            <person name="Labutti K."/>
            <person name="Zhao Z."/>
            <person name="Chiniquy J."/>
            <person name="Barry K."/>
            <person name="Brewer H.M."/>
            <person name="Purvine S.O."/>
            <person name="Wright A.T."/>
            <person name="Boxma B."/>
            <person name="Van Alen T."/>
            <person name="Hackstein J.H."/>
            <person name="Baker S.E."/>
            <person name="Grigoriev I.V."/>
            <person name="O'Malley M.A."/>
        </authorList>
    </citation>
    <scope>NUCLEOTIDE SEQUENCE [LARGE SCALE GENOMIC DNA]</scope>
    <source>
        <strain evidence="4">finn</strain>
    </source>
</reference>
<feature type="domain" description="PX" evidence="2">
    <location>
        <begin position="673"/>
        <end position="909"/>
    </location>
</feature>
<dbReference type="AlphaFoldDB" id="A0A1Y1VF73"/>
<evidence type="ECO:0000313" key="4">
    <source>
        <dbReference type="Proteomes" id="UP000193719"/>
    </source>
</evidence>
<dbReference type="OrthoDB" id="10254720at2759"/>
<feature type="compositionally biased region" description="Low complexity" evidence="1">
    <location>
        <begin position="590"/>
        <end position="603"/>
    </location>
</feature>
<dbReference type="SUPFAM" id="SSF64268">
    <property type="entry name" value="PX domain"/>
    <property type="match status" value="2"/>
</dbReference>
<feature type="region of interest" description="Disordered" evidence="1">
    <location>
        <begin position="799"/>
        <end position="819"/>
    </location>
</feature>
<protein>
    <recommendedName>
        <fullName evidence="2">PX domain-containing protein</fullName>
    </recommendedName>
</protein>
<dbReference type="PANTHER" id="PTHR10555:SF170">
    <property type="entry name" value="FI18122P1"/>
    <property type="match status" value="1"/>
</dbReference>
<evidence type="ECO:0000256" key="1">
    <source>
        <dbReference type="SAM" id="MobiDB-lite"/>
    </source>
</evidence>
<dbReference type="PANTHER" id="PTHR10555">
    <property type="entry name" value="SORTING NEXIN"/>
    <property type="match status" value="1"/>
</dbReference>